<feature type="repeat" description="TPR" evidence="1">
    <location>
        <begin position="384"/>
        <end position="417"/>
    </location>
</feature>
<dbReference type="Pfam" id="PF13414">
    <property type="entry name" value="TPR_11"/>
    <property type="match status" value="1"/>
</dbReference>
<dbReference type="EMBL" id="BAABFC010000006">
    <property type="protein sequence ID" value="GAA4495554.1"/>
    <property type="molecule type" value="Genomic_DNA"/>
</dbReference>
<evidence type="ECO:0000259" key="4">
    <source>
        <dbReference type="PROSITE" id="PS50234"/>
    </source>
</evidence>
<keyword evidence="6" id="KW-1185">Reference proteome</keyword>
<keyword evidence="3" id="KW-0812">Transmembrane</keyword>
<dbReference type="PROSITE" id="PS50293">
    <property type="entry name" value="TPR_REGION"/>
    <property type="match status" value="1"/>
</dbReference>
<dbReference type="PANTHER" id="PTHR22550:SF14">
    <property type="entry name" value="VWFA DOMAIN-CONTAINING PROTEIN"/>
    <property type="match status" value="1"/>
</dbReference>
<keyword evidence="1" id="KW-0802">TPR repeat</keyword>
<dbReference type="Gene3D" id="1.25.40.10">
    <property type="entry name" value="Tetratricopeptide repeat domain"/>
    <property type="match status" value="1"/>
</dbReference>
<evidence type="ECO:0000256" key="1">
    <source>
        <dbReference type="PROSITE-ProRule" id="PRU00339"/>
    </source>
</evidence>
<dbReference type="InterPro" id="IPR011990">
    <property type="entry name" value="TPR-like_helical_dom_sf"/>
</dbReference>
<dbReference type="RefSeq" id="WP_345010507.1">
    <property type="nucleotide sequence ID" value="NZ_BAABFC010000006.1"/>
</dbReference>
<evidence type="ECO:0000313" key="6">
    <source>
        <dbReference type="Proteomes" id="UP001501321"/>
    </source>
</evidence>
<dbReference type="InterPro" id="IPR002035">
    <property type="entry name" value="VWF_A"/>
</dbReference>
<accession>A0ABP8Q367</accession>
<dbReference type="PANTHER" id="PTHR22550">
    <property type="entry name" value="SPORE GERMINATION PROTEIN"/>
    <property type="match status" value="1"/>
</dbReference>
<feature type="domain" description="VWFA" evidence="4">
    <location>
        <begin position="88"/>
        <end position="261"/>
    </location>
</feature>
<gene>
    <name evidence="5" type="ORF">GCM10023095_09000</name>
</gene>
<dbReference type="SMART" id="SM00028">
    <property type="entry name" value="TPR"/>
    <property type="match status" value="1"/>
</dbReference>
<dbReference type="Proteomes" id="UP001501321">
    <property type="component" value="Unassembled WGS sequence"/>
</dbReference>
<organism evidence="5 6">
    <name type="scientific">Pseudaeromonas paramecii</name>
    <dbReference type="NCBI Taxonomy" id="2138166"/>
    <lineage>
        <taxon>Bacteria</taxon>
        <taxon>Pseudomonadati</taxon>
        <taxon>Pseudomonadota</taxon>
        <taxon>Gammaproteobacteria</taxon>
        <taxon>Aeromonadales</taxon>
        <taxon>Aeromonadaceae</taxon>
        <taxon>Pseudaeromonas</taxon>
    </lineage>
</organism>
<dbReference type="Pfam" id="PF13519">
    <property type="entry name" value="VWA_2"/>
    <property type="match status" value="1"/>
</dbReference>
<proteinExistence type="predicted"/>
<feature type="transmembrane region" description="Helical" evidence="3">
    <location>
        <begin position="59"/>
        <end position="76"/>
    </location>
</feature>
<evidence type="ECO:0000256" key="2">
    <source>
        <dbReference type="SAM" id="MobiDB-lite"/>
    </source>
</evidence>
<dbReference type="PROSITE" id="PS50234">
    <property type="entry name" value="VWFA"/>
    <property type="match status" value="1"/>
</dbReference>
<feature type="compositionally biased region" description="Low complexity" evidence="2">
    <location>
        <begin position="442"/>
        <end position="451"/>
    </location>
</feature>
<dbReference type="SUPFAM" id="SSF53300">
    <property type="entry name" value="vWA-like"/>
    <property type="match status" value="1"/>
</dbReference>
<evidence type="ECO:0000313" key="5">
    <source>
        <dbReference type="EMBL" id="GAA4495554.1"/>
    </source>
</evidence>
<keyword evidence="3" id="KW-1133">Transmembrane helix</keyword>
<feature type="region of interest" description="Disordered" evidence="2">
    <location>
        <begin position="435"/>
        <end position="457"/>
    </location>
</feature>
<sequence length="486" mass="54283">MSDLVLLRPWWLLALLPLGLLYWQRKRLLFRRQDLIRPSLLAYLSPEAASPQSRRRHRWPWLAALLALLALSGPAVQKNDALYEQEQSWYWLLDVSHSMLADDLPPSRLIRSRYKLLELLELAPTAKVGLIAFAGDAFVISPVTDDHDTLRHMLRELEPGVMPQAGSDPVAAVRLGLRQLTQSQTLRGRLLLITDNLTAAQAQAIRQLMANQPWPLDLLVVGTPPGAAIPLADGRLLRNAQGQLVIAKTDYIQLQQLADQVGGTLYRLDGDESQWARLLRPDAGQRRGAPVGRQQVDLGYWLLLPLIGLALMFRRGLLWLCLLTLLGPVLPRPAMADEGIALYQAQRYAEAAQHLDDPLWRGNAFYRAGNYQAALGAYGLLDGAQARFNSGNALVQLGRYQEALSAYDAALALDANHFDARFNRDLVANWLANQDQHSGEAPQPQDSSQQDTDPLKVVAEAPGNLMKNRLRLQATKRPSRLQEEPW</sequence>
<comment type="caution">
    <text evidence="5">The sequence shown here is derived from an EMBL/GenBank/DDBJ whole genome shotgun (WGS) entry which is preliminary data.</text>
</comment>
<dbReference type="InterPro" id="IPR036465">
    <property type="entry name" value="vWFA_dom_sf"/>
</dbReference>
<dbReference type="PROSITE" id="PS50005">
    <property type="entry name" value="TPR"/>
    <property type="match status" value="1"/>
</dbReference>
<dbReference type="Gene3D" id="3.40.50.410">
    <property type="entry name" value="von Willebrand factor, type A domain"/>
    <property type="match status" value="1"/>
</dbReference>
<protein>
    <submittedName>
        <fullName evidence="5">Tetratricopeptide repeat protein</fullName>
    </submittedName>
</protein>
<evidence type="ECO:0000256" key="3">
    <source>
        <dbReference type="SAM" id="Phobius"/>
    </source>
</evidence>
<feature type="transmembrane region" description="Helical" evidence="3">
    <location>
        <begin position="6"/>
        <end position="23"/>
    </location>
</feature>
<dbReference type="InterPro" id="IPR019734">
    <property type="entry name" value="TPR_rpt"/>
</dbReference>
<dbReference type="SUPFAM" id="SSF48452">
    <property type="entry name" value="TPR-like"/>
    <property type="match status" value="1"/>
</dbReference>
<name>A0ABP8Q367_9GAMM</name>
<reference evidence="6" key="1">
    <citation type="journal article" date="2019" name="Int. J. Syst. Evol. Microbiol.">
        <title>The Global Catalogue of Microorganisms (GCM) 10K type strain sequencing project: providing services to taxonomists for standard genome sequencing and annotation.</title>
        <authorList>
            <consortium name="The Broad Institute Genomics Platform"/>
            <consortium name="The Broad Institute Genome Sequencing Center for Infectious Disease"/>
            <person name="Wu L."/>
            <person name="Ma J."/>
        </authorList>
    </citation>
    <scope>NUCLEOTIDE SEQUENCE [LARGE SCALE GENOMIC DNA]</scope>
    <source>
        <strain evidence="6">JCM 32226</strain>
    </source>
</reference>
<dbReference type="InterPro" id="IPR050768">
    <property type="entry name" value="UPF0353/GerABKA_families"/>
</dbReference>
<keyword evidence="3" id="KW-0472">Membrane</keyword>
<feature type="region of interest" description="Disordered" evidence="2">
    <location>
        <begin position="467"/>
        <end position="486"/>
    </location>
</feature>